<sequence>MNWFEAWEYCRSIGLHLASIESKYEQTFVEIFLPRLELPTTEAYWTSGTDLGKEGQFTWMATGRSFTFSFFRPGEPNNRFGSEDCIEMVVTPGVTSYSWNDRNCFAKAYVLCQQDVRYPDKLFGVSSS</sequence>
<keyword evidence="4" id="KW-1185">Reference proteome</keyword>
<dbReference type="CDD" id="cd00037">
    <property type="entry name" value="CLECT"/>
    <property type="match status" value="1"/>
</dbReference>
<proteinExistence type="predicted"/>
<accession>A0ABP1S2G9</accession>
<gene>
    <name evidence="3" type="ORF">ODALV1_LOCUS28982</name>
</gene>
<dbReference type="EMBL" id="CAXLJM020000148">
    <property type="protein sequence ID" value="CAL8142228.1"/>
    <property type="molecule type" value="Genomic_DNA"/>
</dbReference>
<dbReference type="InterPro" id="IPR001304">
    <property type="entry name" value="C-type_lectin-like"/>
</dbReference>
<dbReference type="InterPro" id="IPR050111">
    <property type="entry name" value="C-type_lectin/snaclec_domain"/>
</dbReference>
<dbReference type="SMART" id="SM00034">
    <property type="entry name" value="CLECT"/>
    <property type="match status" value="1"/>
</dbReference>
<comment type="caution">
    <text evidence="3">The sequence shown here is derived from an EMBL/GenBank/DDBJ whole genome shotgun (WGS) entry which is preliminary data.</text>
</comment>
<evidence type="ECO:0000313" key="3">
    <source>
        <dbReference type="EMBL" id="CAL8142228.1"/>
    </source>
</evidence>
<evidence type="ECO:0000313" key="4">
    <source>
        <dbReference type="Proteomes" id="UP001642540"/>
    </source>
</evidence>
<dbReference type="InterPro" id="IPR016187">
    <property type="entry name" value="CTDL_fold"/>
</dbReference>
<dbReference type="Gene3D" id="3.10.100.10">
    <property type="entry name" value="Mannose-Binding Protein A, subunit A"/>
    <property type="match status" value="1"/>
</dbReference>
<evidence type="ECO:0000259" key="2">
    <source>
        <dbReference type="PROSITE" id="PS50041"/>
    </source>
</evidence>
<dbReference type="InterPro" id="IPR016186">
    <property type="entry name" value="C-type_lectin-like/link_sf"/>
</dbReference>
<protein>
    <recommendedName>
        <fullName evidence="2">C-type lectin domain-containing protein</fullName>
    </recommendedName>
</protein>
<dbReference type="PROSITE" id="PS00615">
    <property type="entry name" value="C_TYPE_LECTIN_1"/>
    <property type="match status" value="1"/>
</dbReference>
<feature type="domain" description="C-type lectin" evidence="2">
    <location>
        <begin position="1"/>
        <end position="113"/>
    </location>
</feature>
<dbReference type="InterPro" id="IPR018378">
    <property type="entry name" value="C-type_lectin_CS"/>
</dbReference>
<evidence type="ECO:0000256" key="1">
    <source>
        <dbReference type="ARBA" id="ARBA00023157"/>
    </source>
</evidence>
<dbReference type="SUPFAM" id="SSF56436">
    <property type="entry name" value="C-type lectin-like"/>
    <property type="match status" value="1"/>
</dbReference>
<reference evidence="3 4" key="1">
    <citation type="submission" date="2024-08" db="EMBL/GenBank/DDBJ databases">
        <authorList>
            <person name="Cucini C."/>
            <person name="Frati F."/>
        </authorList>
    </citation>
    <scope>NUCLEOTIDE SEQUENCE [LARGE SCALE GENOMIC DNA]</scope>
</reference>
<dbReference type="Pfam" id="PF00059">
    <property type="entry name" value="Lectin_C"/>
    <property type="match status" value="1"/>
</dbReference>
<name>A0ABP1S2G9_9HEXA</name>
<dbReference type="PANTHER" id="PTHR22803">
    <property type="entry name" value="MANNOSE, PHOSPHOLIPASE, LECTIN RECEPTOR RELATED"/>
    <property type="match status" value="1"/>
</dbReference>
<dbReference type="Proteomes" id="UP001642540">
    <property type="component" value="Unassembled WGS sequence"/>
</dbReference>
<dbReference type="PROSITE" id="PS50041">
    <property type="entry name" value="C_TYPE_LECTIN_2"/>
    <property type="match status" value="1"/>
</dbReference>
<keyword evidence="1" id="KW-1015">Disulfide bond</keyword>
<organism evidence="3 4">
    <name type="scientific">Orchesella dallaii</name>
    <dbReference type="NCBI Taxonomy" id="48710"/>
    <lineage>
        <taxon>Eukaryota</taxon>
        <taxon>Metazoa</taxon>
        <taxon>Ecdysozoa</taxon>
        <taxon>Arthropoda</taxon>
        <taxon>Hexapoda</taxon>
        <taxon>Collembola</taxon>
        <taxon>Entomobryomorpha</taxon>
        <taxon>Entomobryoidea</taxon>
        <taxon>Orchesellidae</taxon>
        <taxon>Orchesellinae</taxon>
        <taxon>Orchesella</taxon>
    </lineage>
</organism>